<proteinExistence type="predicted"/>
<accession>A0A0A8YIE4</accession>
<reference evidence="1" key="1">
    <citation type="submission" date="2014-09" db="EMBL/GenBank/DDBJ databases">
        <authorList>
            <person name="Magalhaes I.L.F."/>
            <person name="Oliveira U."/>
            <person name="Santos F.R."/>
            <person name="Vidigal T.H.D.A."/>
            <person name="Brescovit A.D."/>
            <person name="Santos A.J."/>
        </authorList>
    </citation>
    <scope>NUCLEOTIDE SEQUENCE</scope>
    <source>
        <tissue evidence="1">Shoot tissue taken approximately 20 cm above the soil surface</tissue>
    </source>
</reference>
<evidence type="ECO:0000313" key="1">
    <source>
        <dbReference type="EMBL" id="JAD25746.1"/>
    </source>
</evidence>
<name>A0A0A8YIE4_ARUDO</name>
<organism evidence="1">
    <name type="scientific">Arundo donax</name>
    <name type="common">Giant reed</name>
    <name type="synonym">Donax arundinaceus</name>
    <dbReference type="NCBI Taxonomy" id="35708"/>
    <lineage>
        <taxon>Eukaryota</taxon>
        <taxon>Viridiplantae</taxon>
        <taxon>Streptophyta</taxon>
        <taxon>Embryophyta</taxon>
        <taxon>Tracheophyta</taxon>
        <taxon>Spermatophyta</taxon>
        <taxon>Magnoliopsida</taxon>
        <taxon>Liliopsida</taxon>
        <taxon>Poales</taxon>
        <taxon>Poaceae</taxon>
        <taxon>PACMAD clade</taxon>
        <taxon>Arundinoideae</taxon>
        <taxon>Arundineae</taxon>
        <taxon>Arundo</taxon>
    </lineage>
</organism>
<sequence length="51" mass="5799">MKERSGSRTGPSVSITSMFITVPDCIEHLFHLFLARKQLELSLPWVLELLA</sequence>
<reference evidence="1" key="2">
    <citation type="journal article" date="2015" name="Data Brief">
        <title>Shoot transcriptome of the giant reed, Arundo donax.</title>
        <authorList>
            <person name="Barrero R.A."/>
            <person name="Guerrero F.D."/>
            <person name="Moolhuijzen P."/>
            <person name="Goolsby J.A."/>
            <person name="Tidwell J."/>
            <person name="Bellgard S.E."/>
            <person name="Bellgard M.I."/>
        </authorList>
    </citation>
    <scope>NUCLEOTIDE SEQUENCE</scope>
    <source>
        <tissue evidence="1">Shoot tissue taken approximately 20 cm above the soil surface</tissue>
    </source>
</reference>
<protein>
    <submittedName>
        <fullName evidence="1">Uncharacterized protein</fullName>
    </submittedName>
</protein>
<dbReference type="AlphaFoldDB" id="A0A0A8YIE4"/>
<dbReference type="EMBL" id="GBRH01272149">
    <property type="protein sequence ID" value="JAD25746.1"/>
    <property type="molecule type" value="Transcribed_RNA"/>
</dbReference>